<name>A0A4V3BKE9_9MICO</name>
<evidence type="ECO:0000313" key="2">
    <source>
        <dbReference type="Proteomes" id="UP000295764"/>
    </source>
</evidence>
<dbReference type="EMBL" id="SNVW01000011">
    <property type="protein sequence ID" value="TDN42582.1"/>
    <property type="molecule type" value="Genomic_DNA"/>
</dbReference>
<organism evidence="1 2">
    <name type="scientific">Curtobacterium flaccumfaciens</name>
    <dbReference type="NCBI Taxonomy" id="2035"/>
    <lineage>
        <taxon>Bacteria</taxon>
        <taxon>Bacillati</taxon>
        <taxon>Actinomycetota</taxon>
        <taxon>Actinomycetes</taxon>
        <taxon>Micrococcales</taxon>
        <taxon>Microbacteriaceae</taxon>
        <taxon>Curtobacterium</taxon>
    </lineage>
</organism>
<evidence type="ECO:0000313" key="1">
    <source>
        <dbReference type="EMBL" id="TDN42582.1"/>
    </source>
</evidence>
<accession>A0A4V3BKE9</accession>
<dbReference type="AlphaFoldDB" id="A0A4V3BKE9"/>
<proteinExistence type="predicted"/>
<protein>
    <submittedName>
        <fullName evidence="1">Uncharacterized protein</fullName>
    </submittedName>
</protein>
<sequence length="31" mass="3544">MSSFRTTRTMGRRAHVDIWSTTACVHEHTPA</sequence>
<reference evidence="1 2" key="1">
    <citation type="submission" date="2019-03" db="EMBL/GenBank/DDBJ databases">
        <title>Genomic analyses of the natural microbiome of Caenorhabditis elegans.</title>
        <authorList>
            <person name="Samuel B."/>
        </authorList>
    </citation>
    <scope>NUCLEOTIDE SEQUENCE [LARGE SCALE GENOMIC DNA]</scope>
    <source>
        <strain evidence="1 2">JUb65</strain>
    </source>
</reference>
<dbReference type="Proteomes" id="UP000295764">
    <property type="component" value="Unassembled WGS sequence"/>
</dbReference>
<comment type="caution">
    <text evidence="1">The sequence shown here is derived from an EMBL/GenBank/DDBJ whole genome shotgun (WGS) entry which is preliminary data.</text>
</comment>
<gene>
    <name evidence="1" type="ORF">EDF64_11158</name>
</gene>